<dbReference type="Pfam" id="PF00076">
    <property type="entry name" value="RRM_1"/>
    <property type="match status" value="1"/>
</dbReference>
<evidence type="ECO:0000259" key="4">
    <source>
        <dbReference type="PROSITE" id="PS50102"/>
    </source>
</evidence>
<dbReference type="InterPro" id="IPR012677">
    <property type="entry name" value="Nucleotide-bd_a/b_plait_sf"/>
</dbReference>
<dbReference type="Gene3D" id="3.40.50.10420">
    <property type="entry name" value="NagB/RpiA/CoA transferase-like"/>
    <property type="match status" value="1"/>
</dbReference>
<dbReference type="Pfam" id="PF01812">
    <property type="entry name" value="5-FTHF_cyc-lig"/>
    <property type="match status" value="1"/>
</dbReference>
<name>A0A388MB61_CHABU</name>
<reference evidence="5 6" key="1">
    <citation type="journal article" date="2018" name="Cell">
        <title>The Chara Genome: Secondary Complexity and Implications for Plant Terrestrialization.</title>
        <authorList>
            <person name="Nishiyama T."/>
            <person name="Sakayama H."/>
            <person name="Vries J.D."/>
            <person name="Buschmann H."/>
            <person name="Saint-Marcoux D."/>
            <person name="Ullrich K.K."/>
            <person name="Haas F.B."/>
            <person name="Vanderstraeten L."/>
            <person name="Becker D."/>
            <person name="Lang D."/>
            <person name="Vosolsobe S."/>
            <person name="Rombauts S."/>
            <person name="Wilhelmsson P.K.I."/>
            <person name="Janitza P."/>
            <person name="Kern R."/>
            <person name="Heyl A."/>
            <person name="Rumpler F."/>
            <person name="Villalobos L.I.A.C."/>
            <person name="Clay J.M."/>
            <person name="Skokan R."/>
            <person name="Toyoda A."/>
            <person name="Suzuki Y."/>
            <person name="Kagoshima H."/>
            <person name="Schijlen E."/>
            <person name="Tajeshwar N."/>
            <person name="Catarino B."/>
            <person name="Hetherington A.J."/>
            <person name="Saltykova A."/>
            <person name="Bonnot C."/>
            <person name="Breuninger H."/>
            <person name="Symeonidi A."/>
            <person name="Radhakrishnan G.V."/>
            <person name="Van Nieuwerburgh F."/>
            <person name="Deforce D."/>
            <person name="Chang C."/>
            <person name="Karol K.G."/>
            <person name="Hedrich R."/>
            <person name="Ulvskov P."/>
            <person name="Glockner G."/>
            <person name="Delwiche C.F."/>
            <person name="Petrasek J."/>
            <person name="Van de Peer Y."/>
            <person name="Friml J."/>
            <person name="Beilby M."/>
            <person name="Dolan L."/>
            <person name="Kohara Y."/>
            <person name="Sugano S."/>
            <person name="Fujiyama A."/>
            <person name="Delaux P.-M."/>
            <person name="Quint M."/>
            <person name="TheiBen G."/>
            <person name="Hagemann M."/>
            <person name="Harholt J."/>
            <person name="Dunand C."/>
            <person name="Zachgo S."/>
            <person name="Langdale J."/>
            <person name="Maumus F."/>
            <person name="Straeten D.V.D."/>
            <person name="Gould S.B."/>
            <person name="Rensing S.A."/>
        </authorList>
    </citation>
    <scope>NUCLEOTIDE SEQUENCE [LARGE SCALE GENOMIC DNA]</scope>
    <source>
        <strain evidence="5 6">S276</strain>
    </source>
</reference>
<protein>
    <recommendedName>
        <fullName evidence="1">Methenyltetrahydrofolate synthase domain-containing protein</fullName>
    </recommendedName>
</protein>
<dbReference type="FunFam" id="3.40.50.10420:FF:000004">
    <property type="entry name" value="5-formyltetrahydrofolate cyclo-ligase-like protein COG0212"/>
    <property type="match status" value="1"/>
</dbReference>
<dbReference type="InterPro" id="IPR002698">
    <property type="entry name" value="FTHF_cligase"/>
</dbReference>
<dbReference type="InterPro" id="IPR024185">
    <property type="entry name" value="FTHF_cligase-like_sf"/>
</dbReference>
<comment type="caution">
    <text evidence="5">The sequence shown here is derived from an EMBL/GenBank/DDBJ whole genome shotgun (WGS) entry which is preliminary data.</text>
</comment>
<dbReference type="PANTHER" id="PTHR13017:SF0">
    <property type="entry name" value="METHENYLTETRAHYDROFOLATE SYNTHASE DOMAIN-CONTAINING PROTEIN"/>
    <property type="match status" value="1"/>
</dbReference>
<dbReference type="Gramene" id="GBG91790">
    <property type="protein sequence ID" value="GBG91790"/>
    <property type="gene ID" value="CBR_g53679"/>
</dbReference>
<dbReference type="SUPFAM" id="SSF54928">
    <property type="entry name" value="RNA-binding domain, RBD"/>
    <property type="match status" value="1"/>
</dbReference>
<dbReference type="InterPro" id="IPR000504">
    <property type="entry name" value="RRM_dom"/>
</dbReference>
<feature type="region of interest" description="Disordered" evidence="3">
    <location>
        <begin position="543"/>
        <end position="599"/>
    </location>
</feature>
<keyword evidence="2" id="KW-0694">RNA-binding</keyword>
<dbReference type="OrthoDB" id="433414at2759"/>
<evidence type="ECO:0000256" key="2">
    <source>
        <dbReference type="PROSITE-ProRule" id="PRU00176"/>
    </source>
</evidence>
<dbReference type="GO" id="GO:0005737">
    <property type="term" value="C:cytoplasm"/>
    <property type="evidence" value="ECO:0007669"/>
    <property type="project" value="TreeGrafter"/>
</dbReference>
<evidence type="ECO:0000256" key="1">
    <source>
        <dbReference type="ARBA" id="ARBA00015518"/>
    </source>
</evidence>
<evidence type="ECO:0000313" key="5">
    <source>
        <dbReference type="EMBL" id="GBG91790.1"/>
    </source>
</evidence>
<dbReference type="GO" id="GO:0003723">
    <property type="term" value="F:RNA binding"/>
    <property type="evidence" value="ECO:0007669"/>
    <property type="project" value="UniProtKB-UniRule"/>
</dbReference>
<dbReference type="InterPro" id="IPR035979">
    <property type="entry name" value="RBD_domain_sf"/>
</dbReference>
<feature type="domain" description="RRM" evidence="4">
    <location>
        <begin position="602"/>
        <end position="679"/>
    </location>
</feature>
<sequence length="685" mass="73957">MAACSWAPVGKASTVDWRGEFCETASPAELPTPGRGCAAGGGSFHVANARARAIGGTGRGPGPSGVVIGGASRVLPNVKQGACACRLLPHDRCFQSSNLVRHLCSNLPRRWEESGSRSRRAVVEHLAAADSVVANGLSEDSRLLFRRGRRGTDGRETLGSNLWWSTVNRSRITINGWKSSICWQRDRFSQSLSSSSCRSSSARSGRRRGSLRTALAMGDASEAANVQSTSNVSVSGGEEGGGEGGAQGEGGGRGGGDGLAFDTEVYDRERLRLDAEAMAGMKEKAEAMERGGEGEEAEGSGGWKWKIRKRIWDLMEKENIAAEPRPVHHRIPNFVGANEAARMLSTLPEFKTAKCVKVNPDTPQKPVRYLSLSGGKVLITPQPRLRTGFFSSLDPAKLPAAALREACTSAGAAKYGVQLGLDAKIKVDLIVIGSVAVDPSTGARLGKGEGFAELEYGMLRWMGAIDENTLVVTSVHDKQLVDDIPTEKLLVHDVPVDVICTPTRIIFTETKIPKPTGIYWDKLSPEKLGQIRILQELKRRIEEETGEKLPSGPSEKLPPTAQRSRGGGGGATNPNPRYENGPVARDGRRGGENGGLSGRMPHTAFVWNLDFRTSKRALADHLMTSGVPFSRVDILRTNGQSRGMAKVDLRSKEDMDKLIEKMDRTVLSDRVIRLKVDEPRPTNKR</sequence>
<feature type="region of interest" description="Disordered" evidence="3">
    <location>
        <begin position="217"/>
        <end position="260"/>
    </location>
</feature>
<dbReference type="PROSITE" id="PS50102">
    <property type="entry name" value="RRM"/>
    <property type="match status" value="1"/>
</dbReference>
<dbReference type="STRING" id="69332.A0A388MB61"/>
<dbReference type="SMART" id="SM00360">
    <property type="entry name" value="RRM"/>
    <property type="match status" value="1"/>
</dbReference>
<dbReference type="PANTHER" id="PTHR13017">
    <property type="entry name" value="5-FORMYLTETRAHYDROFOLATE CYCLO-LIGASE-RELATED"/>
    <property type="match status" value="1"/>
</dbReference>
<feature type="compositionally biased region" description="Polar residues" evidence="3">
    <location>
        <begin position="224"/>
        <end position="234"/>
    </location>
</feature>
<evidence type="ECO:0000256" key="3">
    <source>
        <dbReference type="SAM" id="MobiDB-lite"/>
    </source>
</evidence>
<keyword evidence="6" id="KW-1185">Reference proteome</keyword>
<organism evidence="5 6">
    <name type="scientific">Chara braunii</name>
    <name type="common">Braun's stonewort</name>
    <dbReference type="NCBI Taxonomy" id="69332"/>
    <lineage>
        <taxon>Eukaryota</taxon>
        <taxon>Viridiplantae</taxon>
        <taxon>Streptophyta</taxon>
        <taxon>Charophyceae</taxon>
        <taxon>Charales</taxon>
        <taxon>Characeae</taxon>
        <taxon>Chara</taxon>
    </lineage>
</organism>
<accession>A0A388MB61</accession>
<dbReference type="InterPro" id="IPR037171">
    <property type="entry name" value="NagB/RpiA_transferase-like"/>
</dbReference>
<dbReference type="Proteomes" id="UP000265515">
    <property type="component" value="Unassembled WGS sequence"/>
</dbReference>
<dbReference type="Gene3D" id="3.30.70.330">
    <property type="match status" value="1"/>
</dbReference>
<evidence type="ECO:0000313" key="6">
    <source>
        <dbReference type="Proteomes" id="UP000265515"/>
    </source>
</evidence>
<dbReference type="SUPFAM" id="SSF100950">
    <property type="entry name" value="NagB/RpiA/CoA transferase-like"/>
    <property type="match status" value="1"/>
</dbReference>
<dbReference type="EMBL" id="BFEA01000950">
    <property type="protein sequence ID" value="GBG91790.1"/>
    <property type="molecule type" value="Genomic_DNA"/>
</dbReference>
<gene>
    <name evidence="5" type="ORF">CBR_g53679</name>
</gene>
<feature type="compositionally biased region" description="Gly residues" evidence="3">
    <location>
        <begin position="237"/>
        <end position="258"/>
    </location>
</feature>
<dbReference type="AlphaFoldDB" id="A0A388MB61"/>
<proteinExistence type="predicted"/>